<dbReference type="AlphaFoldDB" id="A0A0D8J3S4"/>
<proteinExistence type="predicted"/>
<evidence type="ECO:0000313" key="1">
    <source>
        <dbReference type="EMBL" id="KJF40438.1"/>
    </source>
</evidence>
<comment type="caution">
    <text evidence="1">The sequence shown here is derived from an EMBL/GenBank/DDBJ whole genome shotgun (WGS) entry which is preliminary data.</text>
</comment>
<dbReference type="RefSeq" id="WP_050004861.1">
    <property type="nucleotide sequence ID" value="NZ_JBBNKJ010000005.1"/>
</dbReference>
<protein>
    <submittedName>
        <fullName evidence="1">Uncharacterized protein</fullName>
    </submittedName>
</protein>
<reference evidence="1" key="1">
    <citation type="submission" date="2015-02" db="EMBL/GenBank/DDBJ databases">
        <title>A novel member of the family Ruminococcaceae isolated from human feces.</title>
        <authorList>
            <person name="Shkoporov A.N."/>
            <person name="Chaplin A.V."/>
            <person name="Motuzova O.V."/>
            <person name="Kafarskaia L.I."/>
            <person name="Khokhlova E.V."/>
            <person name="Efimov B.A."/>
        </authorList>
    </citation>
    <scope>NUCLEOTIDE SEQUENCE [LARGE SCALE GENOMIC DNA]</scope>
    <source>
        <strain evidence="1">585-1</strain>
    </source>
</reference>
<gene>
    <name evidence="1" type="ORF">TQ39_05850</name>
</gene>
<accession>A0A0D8J3S4</accession>
<sequence>MSAGFEFAKKHEITICGRAYPCDISDKRMLEGVTRDFPRVLQAAQAFCAMDAKLKPGGQDGRSADTMAQEALEKFSDAVAMCRAFIEGTLGVEEYREIFGGRPENINEHISLCAYIYGEVMGGRREVVEQFLIPELKEAVANVSGDAGAAGPDPWPKGADGLGLVDEVCGNGAGV</sequence>
<dbReference type="GeneID" id="42856145"/>
<dbReference type="EMBL" id="JXXK01000006">
    <property type="protein sequence ID" value="KJF40438.1"/>
    <property type="molecule type" value="Genomic_DNA"/>
</dbReference>
<name>A0A0D8J3S4_9FIRM</name>
<dbReference type="Proteomes" id="UP000032483">
    <property type="component" value="Unassembled WGS sequence"/>
</dbReference>
<evidence type="ECO:0000313" key="2">
    <source>
        <dbReference type="Proteomes" id="UP000032483"/>
    </source>
</evidence>
<keyword evidence="2" id="KW-1185">Reference proteome</keyword>
<organism evidence="1 2">
    <name type="scientific">Ruthenibacterium lactatiformans</name>
    <dbReference type="NCBI Taxonomy" id="1550024"/>
    <lineage>
        <taxon>Bacteria</taxon>
        <taxon>Bacillati</taxon>
        <taxon>Bacillota</taxon>
        <taxon>Clostridia</taxon>
        <taxon>Eubacteriales</taxon>
        <taxon>Oscillospiraceae</taxon>
        <taxon>Ruthenibacterium</taxon>
    </lineage>
</organism>